<protein>
    <submittedName>
        <fullName evidence="1">Uncharacterized protein</fullName>
    </submittedName>
</protein>
<accession>A0A0A9AWK0</accession>
<reference evidence="1" key="2">
    <citation type="journal article" date="2015" name="Data Brief">
        <title>Shoot transcriptome of the giant reed, Arundo donax.</title>
        <authorList>
            <person name="Barrero R.A."/>
            <person name="Guerrero F.D."/>
            <person name="Moolhuijzen P."/>
            <person name="Goolsby J.A."/>
            <person name="Tidwell J."/>
            <person name="Bellgard S.E."/>
            <person name="Bellgard M.I."/>
        </authorList>
    </citation>
    <scope>NUCLEOTIDE SEQUENCE</scope>
    <source>
        <tissue evidence="1">Shoot tissue taken approximately 20 cm above the soil surface</tissue>
    </source>
</reference>
<evidence type="ECO:0000313" key="1">
    <source>
        <dbReference type="EMBL" id="JAD53295.1"/>
    </source>
</evidence>
<organism evidence="1">
    <name type="scientific">Arundo donax</name>
    <name type="common">Giant reed</name>
    <name type="synonym">Donax arundinaceus</name>
    <dbReference type="NCBI Taxonomy" id="35708"/>
    <lineage>
        <taxon>Eukaryota</taxon>
        <taxon>Viridiplantae</taxon>
        <taxon>Streptophyta</taxon>
        <taxon>Embryophyta</taxon>
        <taxon>Tracheophyta</taxon>
        <taxon>Spermatophyta</taxon>
        <taxon>Magnoliopsida</taxon>
        <taxon>Liliopsida</taxon>
        <taxon>Poales</taxon>
        <taxon>Poaceae</taxon>
        <taxon>PACMAD clade</taxon>
        <taxon>Arundinoideae</taxon>
        <taxon>Arundineae</taxon>
        <taxon>Arundo</taxon>
    </lineage>
</organism>
<dbReference type="EMBL" id="GBRH01244600">
    <property type="protein sequence ID" value="JAD53295.1"/>
    <property type="molecule type" value="Transcribed_RNA"/>
</dbReference>
<reference evidence="1" key="1">
    <citation type="submission" date="2014-09" db="EMBL/GenBank/DDBJ databases">
        <authorList>
            <person name="Magalhaes I.L.F."/>
            <person name="Oliveira U."/>
            <person name="Santos F.R."/>
            <person name="Vidigal T.H.D.A."/>
            <person name="Brescovit A.D."/>
            <person name="Santos A.J."/>
        </authorList>
    </citation>
    <scope>NUCLEOTIDE SEQUENCE</scope>
    <source>
        <tissue evidence="1">Shoot tissue taken approximately 20 cm above the soil surface</tissue>
    </source>
</reference>
<dbReference type="AlphaFoldDB" id="A0A0A9AWK0"/>
<sequence length="42" mass="4573">MHVHFANSASDRTCDRLLAVVNTIVPSAPPPALKSKDSRRTL</sequence>
<name>A0A0A9AWK0_ARUDO</name>
<proteinExistence type="predicted"/>